<evidence type="ECO:0000259" key="1">
    <source>
        <dbReference type="PROSITE" id="PS50994"/>
    </source>
</evidence>
<dbReference type="Pfam" id="PF24626">
    <property type="entry name" value="SH3_Tf2-1"/>
    <property type="match status" value="1"/>
</dbReference>
<dbReference type="InterPro" id="IPR001584">
    <property type="entry name" value="Integrase_cat-core"/>
</dbReference>
<dbReference type="SUPFAM" id="SSF53098">
    <property type="entry name" value="Ribonuclease H-like"/>
    <property type="match status" value="1"/>
</dbReference>
<reference evidence="2" key="2">
    <citation type="submission" date="2018-03" db="EMBL/GenBank/DDBJ databases">
        <title>The Triticum urartu genome reveals the dynamic nature of wheat genome evolution.</title>
        <authorList>
            <person name="Ling H."/>
            <person name="Ma B."/>
            <person name="Shi X."/>
            <person name="Liu H."/>
            <person name="Dong L."/>
            <person name="Sun H."/>
            <person name="Cao Y."/>
            <person name="Gao Q."/>
            <person name="Zheng S."/>
            <person name="Li Y."/>
            <person name="Yu Y."/>
            <person name="Du H."/>
            <person name="Qi M."/>
            <person name="Li Y."/>
            <person name="Yu H."/>
            <person name="Cui Y."/>
            <person name="Wang N."/>
            <person name="Chen C."/>
            <person name="Wu H."/>
            <person name="Zhao Y."/>
            <person name="Zhang J."/>
            <person name="Li Y."/>
            <person name="Zhou W."/>
            <person name="Zhang B."/>
            <person name="Hu W."/>
            <person name="Eijk M."/>
            <person name="Tang J."/>
            <person name="Witsenboer H."/>
            <person name="Zhao S."/>
            <person name="Li Z."/>
            <person name="Zhang A."/>
            <person name="Wang D."/>
            <person name="Liang C."/>
        </authorList>
    </citation>
    <scope>NUCLEOTIDE SEQUENCE [LARGE SCALE GENOMIC DNA]</scope>
    <source>
        <strain evidence="2">cv. G1812</strain>
    </source>
</reference>
<sequence>MKAHILQYVRCCQVCQQAKPDCSASPGLLMPLPIPQESWDLITMDFVDGLPQSGQFNCLLVVVDKCTRFAHFLPLAHPYTTSKVALLYMQQLYKLHGFPDAIVSDRDPVFTSHFWQELFNYAGTELRMSTANQPQTDGQTERVNQCIETYLRCFMQACPKCWSFWIPLAKFWYNTSHHSAIGMTPFKAMFGCEPRHWGITTTTSCIVSALQAWLEERTVMQGVIQQQLHRARQLMKDQADKKRSFRKFQVGDQVFLKIQPYIQTSVAPRANHKLSYKFYGPFPIIAKINDVAYELELPPQATVHPVLHVSQLRQAPPSGTTASTTFPPQEQDLAVPVVVPQ</sequence>
<organism evidence="2 3">
    <name type="scientific">Triticum urartu</name>
    <name type="common">Red wild einkorn</name>
    <name type="synonym">Crithodium urartu</name>
    <dbReference type="NCBI Taxonomy" id="4572"/>
    <lineage>
        <taxon>Eukaryota</taxon>
        <taxon>Viridiplantae</taxon>
        <taxon>Streptophyta</taxon>
        <taxon>Embryophyta</taxon>
        <taxon>Tracheophyta</taxon>
        <taxon>Spermatophyta</taxon>
        <taxon>Magnoliopsida</taxon>
        <taxon>Liliopsida</taxon>
        <taxon>Poales</taxon>
        <taxon>Poaceae</taxon>
        <taxon>BOP clade</taxon>
        <taxon>Pooideae</taxon>
        <taxon>Triticodae</taxon>
        <taxon>Triticeae</taxon>
        <taxon>Triticinae</taxon>
        <taxon>Triticum</taxon>
    </lineage>
</organism>
<dbReference type="Gramene" id="TuG1812G0500001474.01.T01">
    <property type="protein sequence ID" value="TuG1812G0500001474.01.T01.cds338564"/>
    <property type="gene ID" value="TuG1812G0500001474.01"/>
</dbReference>
<feature type="domain" description="Integrase catalytic" evidence="1">
    <location>
        <begin position="29"/>
        <end position="193"/>
    </location>
</feature>
<reference evidence="2" key="3">
    <citation type="submission" date="2022-06" db="UniProtKB">
        <authorList>
            <consortium name="EnsemblPlants"/>
        </authorList>
    </citation>
    <scope>IDENTIFICATION</scope>
</reference>
<dbReference type="GO" id="GO:0003676">
    <property type="term" value="F:nucleic acid binding"/>
    <property type="evidence" value="ECO:0007669"/>
    <property type="project" value="InterPro"/>
</dbReference>
<dbReference type="Pfam" id="PF00665">
    <property type="entry name" value="rve"/>
    <property type="match status" value="1"/>
</dbReference>
<evidence type="ECO:0000313" key="3">
    <source>
        <dbReference type="Proteomes" id="UP000015106"/>
    </source>
</evidence>
<dbReference type="EnsemblPlants" id="TuG1812G0500001474.01.T01">
    <property type="protein sequence ID" value="TuG1812G0500001474.01.T01.cds338564"/>
    <property type="gene ID" value="TuG1812G0500001474.01"/>
</dbReference>
<dbReference type="InterPro" id="IPR050951">
    <property type="entry name" value="Retrovirus_Pol_polyprotein"/>
</dbReference>
<dbReference type="AlphaFoldDB" id="A0A8R7QDI5"/>
<dbReference type="PANTHER" id="PTHR37984:SF5">
    <property type="entry name" value="PROTEIN NYNRIN-LIKE"/>
    <property type="match status" value="1"/>
</dbReference>
<reference evidence="3" key="1">
    <citation type="journal article" date="2013" name="Nature">
        <title>Draft genome of the wheat A-genome progenitor Triticum urartu.</title>
        <authorList>
            <person name="Ling H.Q."/>
            <person name="Zhao S."/>
            <person name="Liu D."/>
            <person name="Wang J."/>
            <person name="Sun H."/>
            <person name="Zhang C."/>
            <person name="Fan H."/>
            <person name="Li D."/>
            <person name="Dong L."/>
            <person name="Tao Y."/>
            <person name="Gao C."/>
            <person name="Wu H."/>
            <person name="Li Y."/>
            <person name="Cui Y."/>
            <person name="Guo X."/>
            <person name="Zheng S."/>
            <person name="Wang B."/>
            <person name="Yu K."/>
            <person name="Liang Q."/>
            <person name="Yang W."/>
            <person name="Lou X."/>
            <person name="Chen J."/>
            <person name="Feng M."/>
            <person name="Jian J."/>
            <person name="Zhang X."/>
            <person name="Luo G."/>
            <person name="Jiang Y."/>
            <person name="Liu J."/>
            <person name="Wang Z."/>
            <person name="Sha Y."/>
            <person name="Zhang B."/>
            <person name="Wu H."/>
            <person name="Tang D."/>
            <person name="Shen Q."/>
            <person name="Xue P."/>
            <person name="Zou S."/>
            <person name="Wang X."/>
            <person name="Liu X."/>
            <person name="Wang F."/>
            <person name="Yang Y."/>
            <person name="An X."/>
            <person name="Dong Z."/>
            <person name="Zhang K."/>
            <person name="Zhang X."/>
            <person name="Luo M.C."/>
            <person name="Dvorak J."/>
            <person name="Tong Y."/>
            <person name="Wang J."/>
            <person name="Yang H."/>
            <person name="Li Z."/>
            <person name="Wang D."/>
            <person name="Zhang A."/>
            <person name="Wang J."/>
        </authorList>
    </citation>
    <scope>NUCLEOTIDE SEQUENCE</scope>
    <source>
        <strain evidence="3">cv. G1812</strain>
    </source>
</reference>
<evidence type="ECO:0000313" key="2">
    <source>
        <dbReference type="EnsemblPlants" id="TuG1812G0500001474.01.T01.cds338564"/>
    </source>
</evidence>
<protein>
    <recommendedName>
        <fullName evidence="1">Integrase catalytic domain-containing protein</fullName>
    </recommendedName>
</protein>
<dbReference type="InterPro" id="IPR056924">
    <property type="entry name" value="SH3_Tf2-1"/>
</dbReference>
<dbReference type="PROSITE" id="PS50994">
    <property type="entry name" value="INTEGRASE"/>
    <property type="match status" value="1"/>
</dbReference>
<dbReference type="InterPro" id="IPR036397">
    <property type="entry name" value="RNaseH_sf"/>
</dbReference>
<dbReference type="Gene3D" id="3.30.420.10">
    <property type="entry name" value="Ribonuclease H-like superfamily/Ribonuclease H"/>
    <property type="match status" value="1"/>
</dbReference>
<dbReference type="InterPro" id="IPR012337">
    <property type="entry name" value="RNaseH-like_sf"/>
</dbReference>
<dbReference type="Proteomes" id="UP000015106">
    <property type="component" value="Chromosome 5"/>
</dbReference>
<name>A0A8R7QDI5_TRIUA</name>
<accession>A0A8R7QDI5</accession>
<dbReference type="GO" id="GO:0015074">
    <property type="term" value="P:DNA integration"/>
    <property type="evidence" value="ECO:0007669"/>
    <property type="project" value="InterPro"/>
</dbReference>
<proteinExistence type="predicted"/>
<dbReference type="PANTHER" id="PTHR37984">
    <property type="entry name" value="PROTEIN CBG26694"/>
    <property type="match status" value="1"/>
</dbReference>
<keyword evidence="3" id="KW-1185">Reference proteome</keyword>